<feature type="compositionally biased region" description="Polar residues" evidence="1">
    <location>
        <begin position="287"/>
        <end position="296"/>
    </location>
</feature>
<dbReference type="EMBL" id="JBHLUN010000002">
    <property type="protein sequence ID" value="MFC0406989.1"/>
    <property type="molecule type" value="Genomic_DNA"/>
</dbReference>
<evidence type="ECO:0000256" key="1">
    <source>
        <dbReference type="SAM" id="MobiDB-lite"/>
    </source>
</evidence>
<evidence type="ECO:0000313" key="4">
    <source>
        <dbReference type="Proteomes" id="UP001589865"/>
    </source>
</evidence>
<protein>
    <submittedName>
        <fullName evidence="3">NYN domain-containing protein</fullName>
    </submittedName>
</protein>
<evidence type="ECO:0000259" key="2">
    <source>
        <dbReference type="Pfam" id="PF01936"/>
    </source>
</evidence>
<comment type="caution">
    <text evidence="3">The sequence shown here is derived from an EMBL/GenBank/DDBJ whole genome shotgun (WGS) entry which is preliminary data.</text>
</comment>
<dbReference type="Proteomes" id="UP001589865">
    <property type="component" value="Unassembled WGS sequence"/>
</dbReference>
<dbReference type="InterPro" id="IPR021139">
    <property type="entry name" value="NYN"/>
</dbReference>
<accession>A0ABV6JMP9</accession>
<gene>
    <name evidence="3" type="ORF">ACFFGY_01930</name>
</gene>
<dbReference type="Gene3D" id="3.40.50.1010">
    <property type="entry name" value="5'-nuclease"/>
    <property type="match status" value="1"/>
</dbReference>
<proteinExistence type="predicted"/>
<name>A0ABV6JMP9_9PROT</name>
<keyword evidence="4" id="KW-1185">Reference proteome</keyword>
<evidence type="ECO:0000313" key="3">
    <source>
        <dbReference type="EMBL" id="MFC0406989.1"/>
    </source>
</evidence>
<feature type="region of interest" description="Disordered" evidence="1">
    <location>
        <begin position="271"/>
        <end position="296"/>
    </location>
</feature>
<dbReference type="Pfam" id="PF01936">
    <property type="entry name" value="NYN"/>
    <property type="match status" value="1"/>
</dbReference>
<sequence length="296" mass="30727">MPDGAHSPTKARLPGKAAQGTRVRSRRAQAEPLLVLIDAENVPACLWPRVQEILALVTQGRPMRPQAFFCGDDVGWSQHEEVHLTDGGFAYRAKNSADFMLAFHAGELAARGTIKEVAIVSGDDGLALVAKQLRDAGVAVYAVIPCGSGTYGCKLADAATLALLAPLPADLRTRTAPVVTAPAAVSLAHVTFKTLEHARQAREITLAMAKCKVDTDGWVMMADLGVAVAQSGISLGSKKLGEVLTSAGCFEFGLMAAGQAVRVIAPRPSPAISDASAASEPGAVANGVTSSPEKPQ</sequence>
<dbReference type="RefSeq" id="WP_377042680.1">
    <property type="nucleotide sequence ID" value="NZ_JBHLUN010000002.1"/>
</dbReference>
<feature type="region of interest" description="Disordered" evidence="1">
    <location>
        <begin position="1"/>
        <end position="24"/>
    </location>
</feature>
<feature type="compositionally biased region" description="Low complexity" evidence="1">
    <location>
        <begin position="271"/>
        <end position="281"/>
    </location>
</feature>
<feature type="domain" description="NYN" evidence="2">
    <location>
        <begin position="34"/>
        <end position="147"/>
    </location>
</feature>
<organism evidence="3 4">
    <name type="scientific">Roseomonas elaeocarpi</name>
    <dbReference type="NCBI Taxonomy" id="907779"/>
    <lineage>
        <taxon>Bacteria</taxon>
        <taxon>Pseudomonadati</taxon>
        <taxon>Pseudomonadota</taxon>
        <taxon>Alphaproteobacteria</taxon>
        <taxon>Acetobacterales</taxon>
        <taxon>Roseomonadaceae</taxon>
        <taxon>Roseomonas</taxon>
    </lineage>
</organism>
<reference evidence="3 4" key="1">
    <citation type="submission" date="2024-09" db="EMBL/GenBank/DDBJ databases">
        <authorList>
            <person name="Sun Q."/>
            <person name="Mori K."/>
        </authorList>
    </citation>
    <scope>NUCLEOTIDE SEQUENCE [LARGE SCALE GENOMIC DNA]</scope>
    <source>
        <strain evidence="3 4">TBRC 5777</strain>
    </source>
</reference>